<feature type="signal peptide" evidence="1">
    <location>
        <begin position="1"/>
        <end position="22"/>
    </location>
</feature>
<dbReference type="Pfam" id="PF17899">
    <property type="entry name" value="Peptidase_M61_N"/>
    <property type="match status" value="1"/>
</dbReference>
<name>A0A1G4VRP6_9FLAO</name>
<gene>
    <name evidence="4" type="ORF">SAMN02927925_01506</name>
</gene>
<dbReference type="Gene3D" id="2.30.42.10">
    <property type="match status" value="1"/>
</dbReference>
<dbReference type="GO" id="GO:0008237">
    <property type="term" value="F:metallopeptidase activity"/>
    <property type="evidence" value="ECO:0007669"/>
    <property type="project" value="UniProtKB-KW"/>
</dbReference>
<feature type="chain" id="PRO_5010356986" evidence="1">
    <location>
        <begin position="23"/>
        <end position="619"/>
    </location>
</feature>
<dbReference type="InterPro" id="IPR036034">
    <property type="entry name" value="PDZ_sf"/>
</dbReference>
<dbReference type="RefSeq" id="WP_023577190.1">
    <property type="nucleotide sequence ID" value="NZ_CBCSBQ010000008.1"/>
</dbReference>
<feature type="domain" description="Peptidase M61 catalytic" evidence="2">
    <location>
        <begin position="310"/>
        <end position="416"/>
    </location>
</feature>
<dbReference type="InterPro" id="IPR027268">
    <property type="entry name" value="Peptidase_M4/M1_CTD_sf"/>
</dbReference>
<dbReference type="PROSITE" id="PS51257">
    <property type="entry name" value="PROKAR_LIPOPROTEIN"/>
    <property type="match status" value="1"/>
</dbReference>
<dbReference type="eggNOG" id="COG3975">
    <property type="taxonomic scope" value="Bacteria"/>
</dbReference>
<dbReference type="Gene3D" id="2.60.40.3650">
    <property type="match status" value="1"/>
</dbReference>
<protein>
    <submittedName>
        <fullName evidence="4">Predicted metalloprotease, contains C-terminal PDZ domain</fullName>
    </submittedName>
</protein>
<dbReference type="Gene3D" id="1.10.390.10">
    <property type="entry name" value="Neutral Protease Domain 2"/>
    <property type="match status" value="1"/>
</dbReference>
<evidence type="ECO:0000259" key="2">
    <source>
        <dbReference type="Pfam" id="PF05299"/>
    </source>
</evidence>
<keyword evidence="1" id="KW-0732">Signal</keyword>
<organism evidence="4 5">
    <name type="scientific">Flavobacterium saliperosum</name>
    <dbReference type="NCBI Taxonomy" id="329186"/>
    <lineage>
        <taxon>Bacteria</taxon>
        <taxon>Pseudomonadati</taxon>
        <taxon>Bacteroidota</taxon>
        <taxon>Flavobacteriia</taxon>
        <taxon>Flavobacteriales</taxon>
        <taxon>Flavobacteriaceae</taxon>
        <taxon>Flavobacterium</taxon>
    </lineage>
</organism>
<evidence type="ECO:0000313" key="4">
    <source>
        <dbReference type="EMBL" id="SCX10118.1"/>
    </source>
</evidence>
<dbReference type="Pfam" id="PF05299">
    <property type="entry name" value="Peptidase_M61"/>
    <property type="match status" value="1"/>
</dbReference>
<dbReference type="SUPFAM" id="SSF55486">
    <property type="entry name" value="Metalloproteases ('zincins'), catalytic domain"/>
    <property type="match status" value="1"/>
</dbReference>
<dbReference type="STRING" id="329186.SAMN02927925_01506"/>
<evidence type="ECO:0000256" key="1">
    <source>
        <dbReference type="SAM" id="SignalP"/>
    </source>
</evidence>
<dbReference type="AlphaFoldDB" id="A0A1G4VRP6"/>
<keyword evidence="4" id="KW-0378">Hydrolase</keyword>
<dbReference type="InterPro" id="IPR007963">
    <property type="entry name" value="Peptidase_M61_catalytic"/>
</dbReference>
<reference evidence="4 5" key="1">
    <citation type="submission" date="2016-10" db="EMBL/GenBank/DDBJ databases">
        <authorList>
            <person name="de Groot N.N."/>
        </authorList>
    </citation>
    <scope>NUCLEOTIDE SEQUENCE [LARGE SCALE GENOMIC DNA]</scope>
    <source>
        <strain evidence="4 5">CGMCC 1.3801</strain>
    </source>
</reference>
<evidence type="ECO:0000259" key="3">
    <source>
        <dbReference type="Pfam" id="PF17899"/>
    </source>
</evidence>
<accession>A0A1G4VRP6</accession>
<proteinExistence type="predicted"/>
<sequence length="619" mass="69050">MKKLICTLALAAVLVSCKTAQNNTPTINDVNVAIDLVNVTDDKVMVTITPPTFTTETITFHIPKTVPGTYSEDNYGRFIEDVKAYDAQGNLLAVTKKDENSWTIADAKKISKVTYLVNDSFDVEVSGGMGGKDVFSPAGTNIAAGENFMINTHGFVGYFEGKSELPYKVTIAHPAALWGATSLTDTDASADKDVFMTSRYAELVDHPIMYSKPDYTAFKVDDMDILISVYSPNGTYKAADITPAMETMMRAQKKFLGPVNATKKYSVLLYLSDMKKADAKGFGALEHTTSTTVVMPEMMPKAALLEQLKDVVSHEFFHIVTPLTVHSTEIQYFDFNNPKMSEHLWMYEGVTEYFANLFQVNQGLISEEDFYNRMVDKIDQSKRFDEKMPFTTMSKNILDKQYKDSYYNVYLKGALIAMCIDIQMRESSNGEKGILDLMHALSAEYGTKKAFNDAELFAKITSLSYPAVGEFLKTYVAGETPIPYDQYFAKMGVTQAKVKKAGNPFLKDQSTPYITVDPATKEIKILPEIELNTFMKSLGIKNDDVIAAVNDTNYNLDNIYDLIMLSMGWKEGDPITVKIKRNGKEQLLKGKVTLPMEEVEGFHATDSSKAKLKEGWLKG</sequence>
<dbReference type="EMBL" id="FMTY01000003">
    <property type="protein sequence ID" value="SCX10118.1"/>
    <property type="molecule type" value="Genomic_DNA"/>
</dbReference>
<feature type="domain" description="Peptidase M61 N-terminal" evidence="3">
    <location>
        <begin position="32"/>
        <end position="212"/>
    </location>
</feature>
<dbReference type="InterPro" id="IPR040756">
    <property type="entry name" value="Peptidase_M61_N"/>
</dbReference>
<dbReference type="SUPFAM" id="SSF50156">
    <property type="entry name" value="PDZ domain-like"/>
    <property type="match status" value="1"/>
</dbReference>
<keyword evidence="4" id="KW-0645">Protease</keyword>
<evidence type="ECO:0000313" key="5">
    <source>
        <dbReference type="Proteomes" id="UP000182124"/>
    </source>
</evidence>
<dbReference type="GO" id="GO:0006508">
    <property type="term" value="P:proteolysis"/>
    <property type="evidence" value="ECO:0007669"/>
    <property type="project" value="UniProtKB-KW"/>
</dbReference>
<keyword evidence="4" id="KW-0482">Metalloprotease</keyword>
<dbReference type="Proteomes" id="UP000182124">
    <property type="component" value="Unassembled WGS sequence"/>
</dbReference>